<evidence type="ECO:0000259" key="8">
    <source>
        <dbReference type="PROSITE" id="PS50109"/>
    </source>
</evidence>
<feature type="transmembrane region" description="Helical" evidence="7">
    <location>
        <begin position="6"/>
        <end position="23"/>
    </location>
</feature>
<keyword evidence="4" id="KW-0808">Transferase</keyword>
<dbReference type="PANTHER" id="PTHR43047">
    <property type="entry name" value="TWO-COMPONENT HISTIDINE PROTEIN KINASE"/>
    <property type="match status" value="1"/>
</dbReference>
<feature type="transmembrane region" description="Helical" evidence="7">
    <location>
        <begin position="35"/>
        <end position="54"/>
    </location>
</feature>
<dbReference type="EC" id="2.7.13.3" evidence="2"/>
<evidence type="ECO:0000256" key="6">
    <source>
        <dbReference type="SAM" id="Coils"/>
    </source>
</evidence>
<name>A0ABV8U8Z2_9PROT</name>
<evidence type="ECO:0000313" key="9">
    <source>
        <dbReference type="EMBL" id="MFC4347246.1"/>
    </source>
</evidence>
<dbReference type="CDD" id="cd00082">
    <property type="entry name" value="HisKA"/>
    <property type="match status" value="1"/>
</dbReference>
<dbReference type="InterPro" id="IPR004358">
    <property type="entry name" value="Sig_transdc_His_kin-like_C"/>
</dbReference>
<dbReference type="InterPro" id="IPR003594">
    <property type="entry name" value="HATPase_dom"/>
</dbReference>
<evidence type="ECO:0000256" key="1">
    <source>
        <dbReference type="ARBA" id="ARBA00000085"/>
    </source>
</evidence>
<keyword evidence="5 9" id="KW-0418">Kinase</keyword>
<evidence type="ECO:0000256" key="5">
    <source>
        <dbReference type="ARBA" id="ARBA00022777"/>
    </source>
</evidence>
<dbReference type="SMART" id="SM00387">
    <property type="entry name" value="HATPase_c"/>
    <property type="match status" value="1"/>
</dbReference>
<dbReference type="Gene3D" id="3.30.565.10">
    <property type="entry name" value="Histidine kinase-like ATPase, C-terminal domain"/>
    <property type="match status" value="1"/>
</dbReference>
<dbReference type="Gene3D" id="1.10.287.130">
    <property type="match status" value="1"/>
</dbReference>
<protein>
    <recommendedName>
        <fullName evidence="2">histidine kinase</fullName>
        <ecNumber evidence="2">2.7.13.3</ecNumber>
    </recommendedName>
</protein>
<evidence type="ECO:0000256" key="7">
    <source>
        <dbReference type="SAM" id="Phobius"/>
    </source>
</evidence>
<dbReference type="InterPro" id="IPR036097">
    <property type="entry name" value="HisK_dim/P_sf"/>
</dbReference>
<feature type="coiled-coil region" evidence="6">
    <location>
        <begin position="109"/>
        <end position="143"/>
    </location>
</feature>
<dbReference type="Pfam" id="PF02518">
    <property type="entry name" value="HATPase_c"/>
    <property type="match status" value="1"/>
</dbReference>
<comment type="catalytic activity">
    <reaction evidence="1">
        <text>ATP + protein L-histidine = ADP + protein N-phospho-L-histidine.</text>
        <dbReference type="EC" id="2.7.13.3"/>
    </reaction>
</comment>
<keyword evidence="10" id="KW-1185">Reference proteome</keyword>
<dbReference type="SUPFAM" id="SSF55874">
    <property type="entry name" value="ATPase domain of HSP90 chaperone/DNA topoisomerase II/histidine kinase"/>
    <property type="match status" value="1"/>
</dbReference>
<keyword evidence="6" id="KW-0175">Coiled coil</keyword>
<keyword evidence="7" id="KW-0812">Transmembrane</keyword>
<dbReference type="RefSeq" id="WP_156431994.1">
    <property type="nucleotide sequence ID" value="NZ_JBHSCR010000003.1"/>
</dbReference>
<dbReference type="InterPro" id="IPR003661">
    <property type="entry name" value="HisK_dim/P_dom"/>
</dbReference>
<comment type="caution">
    <text evidence="9">The sequence shown here is derived from an EMBL/GenBank/DDBJ whole genome shotgun (WGS) entry which is preliminary data.</text>
</comment>
<dbReference type="PANTHER" id="PTHR43047:SF72">
    <property type="entry name" value="OSMOSENSING HISTIDINE PROTEIN KINASE SLN1"/>
    <property type="match status" value="1"/>
</dbReference>
<keyword evidence="7" id="KW-0472">Membrane</keyword>
<dbReference type="Proteomes" id="UP001595776">
    <property type="component" value="Unassembled WGS sequence"/>
</dbReference>
<gene>
    <name evidence="9" type="ORF">ACFO5Q_05255</name>
</gene>
<feature type="transmembrane region" description="Helical" evidence="7">
    <location>
        <begin position="74"/>
        <end position="92"/>
    </location>
</feature>
<organism evidence="9 10">
    <name type="scientific">Kordiimonas lipolytica</name>
    <dbReference type="NCBI Taxonomy" id="1662421"/>
    <lineage>
        <taxon>Bacteria</taxon>
        <taxon>Pseudomonadati</taxon>
        <taxon>Pseudomonadota</taxon>
        <taxon>Alphaproteobacteria</taxon>
        <taxon>Kordiimonadales</taxon>
        <taxon>Kordiimonadaceae</taxon>
        <taxon>Kordiimonas</taxon>
    </lineage>
</organism>
<evidence type="ECO:0000256" key="4">
    <source>
        <dbReference type="ARBA" id="ARBA00022679"/>
    </source>
</evidence>
<keyword evidence="7" id="KW-1133">Transmembrane helix</keyword>
<dbReference type="InterPro" id="IPR005467">
    <property type="entry name" value="His_kinase_dom"/>
</dbReference>
<evidence type="ECO:0000256" key="3">
    <source>
        <dbReference type="ARBA" id="ARBA00022553"/>
    </source>
</evidence>
<dbReference type="GO" id="GO:0016301">
    <property type="term" value="F:kinase activity"/>
    <property type="evidence" value="ECO:0007669"/>
    <property type="project" value="UniProtKB-KW"/>
</dbReference>
<accession>A0ABV8U8Z2</accession>
<dbReference type="SMART" id="SM00388">
    <property type="entry name" value="HisKA"/>
    <property type="match status" value="1"/>
</dbReference>
<dbReference type="Pfam" id="PF00512">
    <property type="entry name" value="HisKA"/>
    <property type="match status" value="1"/>
</dbReference>
<dbReference type="PRINTS" id="PR00344">
    <property type="entry name" value="BCTRLSENSOR"/>
</dbReference>
<sequence length="370" mass="41254">MGIVHADLLIFLGITMVPLMLLAKVRRIKGLDRGLKMILLGSAILSVAALVDYLEETTLKSHMDAMAGKDTWNLMVAAFGYVPGIFLMALGLSRWFKISLLWEDEVRRRKKAEADLLQRTQELQRAVEEAERANRAKTEFLAKMSHELRTPLNAIIGFSEVMNLQVFGRLGEERYQEYSHLINRSGKLLLDIISDILDLAKVEAGKLELDEEEFCLDELVDECLPIVEFNAKEKGLLVDSEITRELHVWADRRIVKQMLLNLLSNAIKFTPAGGTITAGCTVLPDNSYAIIVKDTGEGMTDEEIATALEPFGQIESVLTRSHEGTGLGLSLVRTFIQLHGGDIFIESQKGVGTNICLKFPKERVITKAAE</sequence>
<evidence type="ECO:0000256" key="2">
    <source>
        <dbReference type="ARBA" id="ARBA00012438"/>
    </source>
</evidence>
<proteinExistence type="predicted"/>
<dbReference type="SUPFAM" id="SSF47384">
    <property type="entry name" value="Homodimeric domain of signal transducing histidine kinase"/>
    <property type="match status" value="1"/>
</dbReference>
<dbReference type="EMBL" id="JBHSCR010000003">
    <property type="protein sequence ID" value="MFC4347246.1"/>
    <property type="molecule type" value="Genomic_DNA"/>
</dbReference>
<evidence type="ECO:0000313" key="10">
    <source>
        <dbReference type="Proteomes" id="UP001595776"/>
    </source>
</evidence>
<feature type="domain" description="Histidine kinase" evidence="8">
    <location>
        <begin position="143"/>
        <end position="363"/>
    </location>
</feature>
<dbReference type="InterPro" id="IPR036890">
    <property type="entry name" value="HATPase_C_sf"/>
</dbReference>
<keyword evidence="3" id="KW-0597">Phosphoprotein</keyword>
<reference evidence="10" key="1">
    <citation type="journal article" date="2019" name="Int. J. Syst. Evol. Microbiol.">
        <title>The Global Catalogue of Microorganisms (GCM) 10K type strain sequencing project: providing services to taxonomists for standard genome sequencing and annotation.</title>
        <authorList>
            <consortium name="The Broad Institute Genomics Platform"/>
            <consortium name="The Broad Institute Genome Sequencing Center for Infectious Disease"/>
            <person name="Wu L."/>
            <person name="Ma J."/>
        </authorList>
    </citation>
    <scope>NUCLEOTIDE SEQUENCE [LARGE SCALE GENOMIC DNA]</scope>
    <source>
        <strain evidence="10">CGMCC 1.15304</strain>
    </source>
</reference>
<dbReference type="PROSITE" id="PS50109">
    <property type="entry name" value="HIS_KIN"/>
    <property type="match status" value="1"/>
</dbReference>